<dbReference type="Proteomes" id="UP000308600">
    <property type="component" value="Unassembled WGS sequence"/>
</dbReference>
<gene>
    <name evidence="1" type="ORF">BDN72DRAFT_889835</name>
</gene>
<protein>
    <submittedName>
        <fullName evidence="1">S-adenosyl-L-methionine-dependent methyltransferase</fullName>
    </submittedName>
</protein>
<organism evidence="1 2">
    <name type="scientific">Pluteus cervinus</name>
    <dbReference type="NCBI Taxonomy" id="181527"/>
    <lineage>
        <taxon>Eukaryota</taxon>
        <taxon>Fungi</taxon>
        <taxon>Dikarya</taxon>
        <taxon>Basidiomycota</taxon>
        <taxon>Agaricomycotina</taxon>
        <taxon>Agaricomycetes</taxon>
        <taxon>Agaricomycetidae</taxon>
        <taxon>Agaricales</taxon>
        <taxon>Pluteineae</taxon>
        <taxon>Pluteaceae</taxon>
        <taxon>Pluteus</taxon>
    </lineage>
</organism>
<proteinExistence type="predicted"/>
<evidence type="ECO:0000313" key="1">
    <source>
        <dbReference type="EMBL" id="TFK63343.1"/>
    </source>
</evidence>
<sequence>MQNTESEMKPPAAKRPRLDEGIVAVGEPQTPQAILETPQETIPNQKAAQQPPGAQKSGKKSGRAKQDVLWHDIQEVLGKDVVDKVLEAGKEFEAPFKFKDEITVEIKAVGSGGEGVGVIEAHDEGERAPWCVIVPFTLPGEKVRAKVYRNARLHSYADLVEVVQPNTELRDMTRVKCQYFGECAGCQYQMLAYDSQLDLKRSVVVKAYQNFSDLPQSVIPSIGSTIGSPLQYNYRTKITPHFDAPPKKARAARTAKESAETDVNMNEETIPDWLNIGFNKIGTRKVMDIEDCPIATPVIRNALKPAREAIRSNIWSYKKGVSLLFRDSLDRSVEIPEKPLDSSSLPEASSSVDLTLSEAFNNHVCITDHNATVREKVGDAGWVFEYTAGSFFQNNNSVLGPLTRYVRDAIFAPWGGIPSTTTDSTTSVPSYDLPTTGAIAPLSEATKPTHLVDAYCGSGLFSITLSPYFDQIAGIELSTASIASATRNVQINHALYPSLMPSPTKCQFLSGDASNIFAVVREKTVLVIDPPRKGCDEKFINQVIDWGCQVVVYVSCNVHTQARDVGQLIKGMEKKGEGKTKYVLESVRGFDLFPQTAHVESVAVLRLVETS</sequence>
<keyword evidence="2" id="KW-1185">Reference proteome</keyword>
<keyword evidence="1" id="KW-0489">Methyltransferase</keyword>
<dbReference type="EMBL" id="ML208528">
    <property type="protein sequence ID" value="TFK63343.1"/>
    <property type="molecule type" value="Genomic_DNA"/>
</dbReference>
<reference evidence="1 2" key="1">
    <citation type="journal article" date="2019" name="Nat. Ecol. Evol.">
        <title>Megaphylogeny resolves global patterns of mushroom evolution.</title>
        <authorList>
            <person name="Varga T."/>
            <person name="Krizsan K."/>
            <person name="Foldi C."/>
            <person name="Dima B."/>
            <person name="Sanchez-Garcia M."/>
            <person name="Sanchez-Ramirez S."/>
            <person name="Szollosi G.J."/>
            <person name="Szarkandi J.G."/>
            <person name="Papp V."/>
            <person name="Albert L."/>
            <person name="Andreopoulos W."/>
            <person name="Angelini C."/>
            <person name="Antonin V."/>
            <person name="Barry K.W."/>
            <person name="Bougher N.L."/>
            <person name="Buchanan P."/>
            <person name="Buyck B."/>
            <person name="Bense V."/>
            <person name="Catcheside P."/>
            <person name="Chovatia M."/>
            <person name="Cooper J."/>
            <person name="Damon W."/>
            <person name="Desjardin D."/>
            <person name="Finy P."/>
            <person name="Geml J."/>
            <person name="Haridas S."/>
            <person name="Hughes K."/>
            <person name="Justo A."/>
            <person name="Karasinski D."/>
            <person name="Kautmanova I."/>
            <person name="Kiss B."/>
            <person name="Kocsube S."/>
            <person name="Kotiranta H."/>
            <person name="LaButti K.M."/>
            <person name="Lechner B.E."/>
            <person name="Liimatainen K."/>
            <person name="Lipzen A."/>
            <person name="Lukacs Z."/>
            <person name="Mihaltcheva S."/>
            <person name="Morgado L.N."/>
            <person name="Niskanen T."/>
            <person name="Noordeloos M.E."/>
            <person name="Ohm R.A."/>
            <person name="Ortiz-Santana B."/>
            <person name="Ovrebo C."/>
            <person name="Racz N."/>
            <person name="Riley R."/>
            <person name="Savchenko A."/>
            <person name="Shiryaev A."/>
            <person name="Soop K."/>
            <person name="Spirin V."/>
            <person name="Szebenyi C."/>
            <person name="Tomsovsky M."/>
            <person name="Tulloss R.E."/>
            <person name="Uehling J."/>
            <person name="Grigoriev I.V."/>
            <person name="Vagvolgyi C."/>
            <person name="Papp T."/>
            <person name="Martin F.M."/>
            <person name="Miettinen O."/>
            <person name="Hibbett D.S."/>
            <person name="Nagy L.G."/>
        </authorList>
    </citation>
    <scope>NUCLEOTIDE SEQUENCE [LARGE SCALE GENOMIC DNA]</scope>
    <source>
        <strain evidence="1 2">NL-1719</strain>
    </source>
</reference>
<keyword evidence="1" id="KW-0808">Transferase</keyword>
<evidence type="ECO:0000313" key="2">
    <source>
        <dbReference type="Proteomes" id="UP000308600"/>
    </source>
</evidence>
<name>A0ACD3ACG2_9AGAR</name>
<accession>A0ACD3ACG2</accession>